<organism evidence="1 2">
    <name type="scientific">Rhizobium mongolense subsp. loessense</name>
    <dbReference type="NCBI Taxonomy" id="158890"/>
    <lineage>
        <taxon>Bacteria</taxon>
        <taxon>Pseudomonadati</taxon>
        <taxon>Pseudomonadota</taxon>
        <taxon>Alphaproteobacteria</taxon>
        <taxon>Hyphomicrobiales</taxon>
        <taxon>Rhizobiaceae</taxon>
        <taxon>Rhizobium/Agrobacterium group</taxon>
        <taxon>Rhizobium</taxon>
    </lineage>
</organism>
<sequence>MDGITGSGMQKLIESAAALRSALAGKSGIYELKLRALLELADELKIAKEYTASLPPIEIGSITLVDQVVLVLLAKIVKPRKIIEIGTYKGFTTRLFIENTPEDCDVVSIDLPKGLTAHLVETDERSALSSAEQNDDYLRKRQEIDGEAYLASITEAQRKRLTLVKEDSTTINFKEAFQSAEMIFIDGGHEHQIVRSDTENAFGIVKRGVIVWHDYNSKIHGDVTEYLAEFSKSQVVFHVANSLVAFALVNIEL</sequence>
<dbReference type="Proteomes" id="UP000199542">
    <property type="component" value="Unassembled WGS sequence"/>
</dbReference>
<keyword evidence="1" id="KW-0489">Methyltransferase</keyword>
<gene>
    <name evidence="1" type="ORF">SAMN02927900_04707</name>
</gene>
<dbReference type="Gene3D" id="3.40.50.150">
    <property type="entry name" value="Vaccinia Virus protein VP39"/>
    <property type="match status" value="1"/>
</dbReference>
<protein>
    <submittedName>
        <fullName evidence="1">Methyltransferase domain-containing protein</fullName>
    </submittedName>
</protein>
<dbReference type="GO" id="GO:0008168">
    <property type="term" value="F:methyltransferase activity"/>
    <property type="evidence" value="ECO:0007669"/>
    <property type="project" value="UniProtKB-KW"/>
</dbReference>
<dbReference type="Pfam" id="PF13578">
    <property type="entry name" value="Methyltransf_24"/>
    <property type="match status" value="1"/>
</dbReference>
<evidence type="ECO:0000313" key="1">
    <source>
        <dbReference type="EMBL" id="SCW76729.1"/>
    </source>
</evidence>
<dbReference type="EMBL" id="FMTM01000008">
    <property type="protein sequence ID" value="SCW76729.1"/>
    <property type="molecule type" value="Genomic_DNA"/>
</dbReference>
<name>A0A1G4T849_9HYPH</name>
<keyword evidence="1" id="KW-0808">Transferase</keyword>
<evidence type="ECO:0000313" key="2">
    <source>
        <dbReference type="Proteomes" id="UP000199542"/>
    </source>
</evidence>
<dbReference type="InterPro" id="IPR029063">
    <property type="entry name" value="SAM-dependent_MTases_sf"/>
</dbReference>
<proteinExistence type="predicted"/>
<dbReference type="AlphaFoldDB" id="A0A1G4T849"/>
<reference evidence="1 2" key="1">
    <citation type="submission" date="2016-10" db="EMBL/GenBank/DDBJ databases">
        <authorList>
            <person name="de Groot N.N."/>
        </authorList>
    </citation>
    <scope>NUCLEOTIDE SEQUENCE [LARGE SCALE GENOMIC DNA]</scope>
    <source>
        <strain evidence="1 2">CGMCC 1.3401</strain>
    </source>
</reference>
<accession>A0A1G4T849</accession>
<dbReference type="GO" id="GO:0032259">
    <property type="term" value="P:methylation"/>
    <property type="evidence" value="ECO:0007669"/>
    <property type="project" value="UniProtKB-KW"/>
</dbReference>
<dbReference type="SUPFAM" id="SSF53335">
    <property type="entry name" value="S-adenosyl-L-methionine-dependent methyltransferases"/>
    <property type="match status" value="1"/>
</dbReference>